<feature type="compositionally biased region" description="Polar residues" evidence="1">
    <location>
        <begin position="107"/>
        <end position="118"/>
    </location>
</feature>
<dbReference type="Proteomes" id="UP001620626">
    <property type="component" value="Unassembled WGS sequence"/>
</dbReference>
<gene>
    <name evidence="2" type="ORF">niasHT_010170</name>
</gene>
<protein>
    <submittedName>
        <fullName evidence="2">Uncharacterized protein</fullName>
    </submittedName>
</protein>
<feature type="region of interest" description="Disordered" evidence="1">
    <location>
        <begin position="43"/>
        <end position="118"/>
    </location>
</feature>
<feature type="compositionally biased region" description="Low complexity" evidence="1">
    <location>
        <begin position="77"/>
        <end position="95"/>
    </location>
</feature>
<organism evidence="2 3">
    <name type="scientific">Heterodera trifolii</name>
    <dbReference type="NCBI Taxonomy" id="157864"/>
    <lineage>
        <taxon>Eukaryota</taxon>
        <taxon>Metazoa</taxon>
        <taxon>Ecdysozoa</taxon>
        <taxon>Nematoda</taxon>
        <taxon>Chromadorea</taxon>
        <taxon>Rhabditida</taxon>
        <taxon>Tylenchina</taxon>
        <taxon>Tylenchomorpha</taxon>
        <taxon>Tylenchoidea</taxon>
        <taxon>Heteroderidae</taxon>
        <taxon>Heteroderinae</taxon>
        <taxon>Heterodera</taxon>
    </lineage>
</organism>
<evidence type="ECO:0000313" key="2">
    <source>
        <dbReference type="EMBL" id="KAL3119584.1"/>
    </source>
</evidence>
<dbReference type="AlphaFoldDB" id="A0ABD2LWJ7"/>
<feature type="compositionally biased region" description="Basic and acidic residues" evidence="1">
    <location>
        <begin position="47"/>
        <end position="66"/>
    </location>
</feature>
<dbReference type="EMBL" id="JBICBT010000242">
    <property type="protein sequence ID" value="KAL3119584.1"/>
    <property type="molecule type" value="Genomic_DNA"/>
</dbReference>
<sequence>MVFCTTTEEKKRFGQKVQLDIKGDGYCNVAREGVACQAECRGRHHAERTGKCDGMEKNNKKSKEIDGPLNGGKMGENRSSSSSSINSNLIDPINIKFNDPSDDDEQQMLSPMNGQLTC</sequence>
<comment type="caution">
    <text evidence="2">The sequence shown here is derived from an EMBL/GenBank/DDBJ whole genome shotgun (WGS) entry which is preliminary data.</text>
</comment>
<keyword evidence="3" id="KW-1185">Reference proteome</keyword>
<evidence type="ECO:0000313" key="3">
    <source>
        <dbReference type="Proteomes" id="UP001620626"/>
    </source>
</evidence>
<reference evidence="2 3" key="1">
    <citation type="submission" date="2024-10" db="EMBL/GenBank/DDBJ databases">
        <authorList>
            <person name="Kim D."/>
        </authorList>
    </citation>
    <scope>NUCLEOTIDE SEQUENCE [LARGE SCALE GENOMIC DNA]</scope>
    <source>
        <strain evidence="2">BH-2024</strain>
    </source>
</reference>
<accession>A0ABD2LWJ7</accession>
<proteinExistence type="predicted"/>
<evidence type="ECO:0000256" key="1">
    <source>
        <dbReference type="SAM" id="MobiDB-lite"/>
    </source>
</evidence>
<name>A0ABD2LWJ7_9BILA</name>